<proteinExistence type="predicted"/>
<accession>A0A067SK86</accession>
<dbReference type="HOGENOM" id="CLU_000288_6_10_1"/>
<keyword evidence="4" id="KW-1185">Reference proteome</keyword>
<reference evidence="4" key="1">
    <citation type="journal article" date="2014" name="Proc. Natl. Acad. Sci. U.S.A.">
        <title>Extensive sampling of basidiomycete genomes demonstrates inadequacy of the white-rot/brown-rot paradigm for wood decay fungi.</title>
        <authorList>
            <person name="Riley R."/>
            <person name="Salamov A.A."/>
            <person name="Brown D.W."/>
            <person name="Nagy L.G."/>
            <person name="Floudas D."/>
            <person name="Held B.W."/>
            <person name="Levasseur A."/>
            <person name="Lombard V."/>
            <person name="Morin E."/>
            <person name="Otillar R."/>
            <person name="Lindquist E.A."/>
            <person name="Sun H."/>
            <person name="LaButti K.M."/>
            <person name="Schmutz J."/>
            <person name="Jabbour D."/>
            <person name="Luo H."/>
            <person name="Baker S.E."/>
            <person name="Pisabarro A.G."/>
            <person name="Walton J.D."/>
            <person name="Blanchette R.A."/>
            <person name="Henrissat B."/>
            <person name="Martin F."/>
            <person name="Cullen D."/>
            <person name="Hibbett D.S."/>
            <person name="Grigoriev I.V."/>
        </authorList>
    </citation>
    <scope>NUCLEOTIDE SEQUENCE [LARGE SCALE GENOMIC DNA]</scope>
    <source>
        <strain evidence="4">CBS 339.88</strain>
    </source>
</reference>
<protein>
    <recommendedName>
        <fullName evidence="2">Nephrocystin 3-like N-terminal domain-containing protein</fullName>
    </recommendedName>
</protein>
<evidence type="ECO:0000313" key="3">
    <source>
        <dbReference type="EMBL" id="KDR67178.1"/>
    </source>
</evidence>
<evidence type="ECO:0000259" key="2">
    <source>
        <dbReference type="Pfam" id="PF24883"/>
    </source>
</evidence>
<dbReference type="AlphaFoldDB" id="A0A067SK86"/>
<gene>
    <name evidence="3" type="ORF">GALMADRAFT_258560</name>
</gene>
<dbReference type="PANTHER" id="PTHR10039:SF14">
    <property type="entry name" value="NACHT DOMAIN-CONTAINING PROTEIN"/>
    <property type="match status" value="1"/>
</dbReference>
<dbReference type="Proteomes" id="UP000027222">
    <property type="component" value="Unassembled WGS sequence"/>
</dbReference>
<dbReference type="SUPFAM" id="SSF52540">
    <property type="entry name" value="P-loop containing nucleoside triphosphate hydrolases"/>
    <property type="match status" value="1"/>
</dbReference>
<keyword evidence="1" id="KW-0677">Repeat</keyword>
<dbReference type="Gene3D" id="3.40.50.300">
    <property type="entry name" value="P-loop containing nucleotide triphosphate hydrolases"/>
    <property type="match status" value="1"/>
</dbReference>
<feature type="domain" description="Nephrocystin 3-like N-terminal" evidence="2">
    <location>
        <begin position="81"/>
        <end position="236"/>
    </location>
</feature>
<dbReference type="Pfam" id="PF24883">
    <property type="entry name" value="NPHP3_N"/>
    <property type="match status" value="1"/>
</dbReference>
<dbReference type="STRING" id="685588.A0A067SK86"/>
<name>A0A067SK86_GALM3</name>
<evidence type="ECO:0000256" key="1">
    <source>
        <dbReference type="ARBA" id="ARBA00022737"/>
    </source>
</evidence>
<dbReference type="InterPro" id="IPR027417">
    <property type="entry name" value="P-loop_NTPase"/>
</dbReference>
<organism evidence="3 4">
    <name type="scientific">Galerina marginata (strain CBS 339.88)</name>
    <dbReference type="NCBI Taxonomy" id="685588"/>
    <lineage>
        <taxon>Eukaryota</taxon>
        <taxon>Fungi</taxon>
        <taxon>Dikarya</taxon>
        <taxon>Basidiomycota</taxon>
        <taxon>Agaricomycotina</taxon>
        <taxon>Agaricomycetes</taxon>
        <taxon>Agaricomycetidae</taxon>
        <taxon>Agaricales</taxon>
        <taxon>Agaricineae</taxon>
        <taxon>Strophariaceae</taxon>
        <taxon>Galerina</taxon>
    </lineage>
</organism>
<dbReference type="InterPro" id="IPR056884">
    <property type="entry name" value="NPHP3-like_N"/>
</dbReference>
<dbReference type="OrthoDB" id="5967843at2759"/>
<dbReference type="EMBL" id="KL142417">
    <property type="protein sequence ID" value="KDR67178.1"/>
    <property type="molecule type" value="Genomic_DNA"/>
</dbReference>
<sequence>MPTSMFGSQTVVTGGQFHLQNTHHHHNTVSKDPWECLLEAASPTAFHNSNDICDPPKCHPNTRVAVLNKIMDWIRGLDSETREALIMWLNGAAGSGKSAIARSIAERCYEEGILLASYFFARADPTRNHGRSLIATIAYQASTRFPDIRDAIIRAVDRDPFVFTHSLEAQMLALIVTPLRELIEAGYFNTPDSARVVVIDGLDECGDRNNQVKILTAISTTLRLHRLPLIFLIASRPEHDIRHSFDVGHLKEITTRLALNDDYLPSDDIRLFLQDKFTEIKETHPFKAQIPLPWPADKDLRELVMKSSGQFVYASTVVKFITSSRHRPSQRLNIILGLCPAHREMPFAELDVLYRHILSSAEDHKTVLRILSLLFHSLNYVSAIEQILSLNSGDISWLLCDLTSLIFIEDRSRGEGALWQGLNAFHASLQDFLLDYSRSQEFYIGDPLLCAELAHSCIHYLQEGEKNYSVARSVVELLCNATPTQELLDDLTNFSIGSLLVDCEYQWGVVEFFTAIKLWKFDDGSDVHSHQLWLFDQFALGIMEKMYSDANLTALVTVAKMKVNYLSLNKAMYLFQLHKAQWVLDKLSFSYSVHTHSEYGQFISEFLEDPNRSGVYALNSQWNTAGAVYFLKHISSHSEQILPSISVTWRRKYTRQRNLPWLWRKLVHQAHSSEAAQIVKLRLRRQGRLTIYQLSNSEGAFHLALPCLVHVLPKSDISEELTALARRQKFGPLSRKDAHRKRAVTREIARYLARVDAEDPLAE</sequence>
<evidence type="ECO:0000313" key="4">
    <source>
        <dbReference type="Proteomes" id="UP000027222"/>
    </source>
</evidence>
<dbReference type="PANTHER" id="PTHR10039">
    <property type="entry name" value="AMELOGENIN"/>
    <property type="match status" value="1"/>
</dbReference>